<dbReference type="AlphaFoldDB" id="A0A444ZFY8"/>
<reference evidence="1 2" key="1">
    <citation type="submission" date="2019-01" db="EMBL/GenBank/DDBJ databases">
        <title>Sequencing of cultivated peanut Arachis hypogaea provides insights into genome evolution and oil improvement.</title>
        <authorList>
            <person name="Chen X."/>
        </authorList>
    </citation>
    <scope>NUCLEOTIDE SEQUENCE [LARGE SCALE GENOMIC DNA]</scope>
    <source>
        <strain evidence="2">cv. Fuhuasheng</strain>
        <tissue evidence="1">Leaves</tissue>
    </source>
</reference>
<dbReference type="Proteomes" id="UP000289738">
    <property type="component" value="Chromosome B04"/>
</dbReference>
<name>A0A444ZFY8_ARAHY</name>
<protein>
    <submittedName>
        <fullName evidence="1">Uncharacterized protein</fullName>
    </submittedName>
</protein>
<evidence type="ECO:0000313" key="2">
    <source>
        <dbReference type="Proteomes" id="UP000289738"/>
    </source>
</evidence>
<evidence type="ECO:0000313" key="1">
    <source>
        <dbReference type="EMBL" id="RYR13109.1"/>
    </source>
</evidence>
<organism evidence="1 2">
    <name type="scientific">Arachis hypogaea</name>
    <name type="common">Peanut</name>
    <dbReference type="NCBI Taxonomy" id="3818"/>
    <lineage>
        <taxon>Eukaryota</taxon>
        <taxon>Viridiplantae</taxon>
        <taxon>Streptophyta</taxon>
        <taxon>Embryophyta</taxon>
        <taxon>Tracheophyta</taxon>
        <taxon>Spermatophyta</taxon>
        <taxon>Magnoliopsida</taxon>
        <taxon>eudicotyledons</taxon>
        <taxon>Gunneridae</taxon>
        <taxon>Pentapetalae</taxon>
        <taxon>rosids</taxon>
        <taxon>fabids</taxon>
        <taxon>Fabales</taxon>
        <taxon>Fabaceae</taxon>
        <taxon>Papilionoideae</taxon>
        <taxon>50 kb inversion clade</taxon>
        <taxon>dalbergioids sensu lato</taxon>
        <taxon>Dalbergieae</taxon>
        <taxon>Pterocarpus clade</taxon>
        <taxon>Arachis</taxon>
    </lineage>
</organism>
<dbReference type="EMBL" id="SDMP01000014">
    <property type="protein sequence ID" value="RYR13109.1"/>
    <property type="molecule type" value="Genomic_DNA"/>
</dbReference>
<sequence>MVWHQMYQRRLGWARLRTKMWAQKMVPRPLQLGPQIQSRATTGPLITPMKLTQWSSETCC</sequence>
<comment type="caution">
    <text evidence="1">The sequence shown here is derived from an EMBL/GenBank/DDBJ whole genome shotgun (WGS) entry which is preliminary data.</text>
</comment>
<keyword evidence="2" id="KW-1185">Reference proteome</keyword>
<gene>
    <name evidence="1" type="ORF">Ahy_B04g070276</name>
</gene>
<accession>A0A444ZFY8</accession>
<proteinExistence type="predicted"/>